<keyword evidence="4 7" id="KW-0812">Transmembrane</keyword>
<proteinExistence type="predicted"/>
<comment type="subcellular location">
    <subcellularLocation>
        <location evidence="1">Cell membrane</location>
        <topology evidence="1">Multi-pass membrane protein</topology>
    </subcellularLocation>
</comment>
<feature type="transmembrane region" description="Helical" evidence="7">
    <location>
        <begin position="348"/>
        <end position="370"/>
    </location>
</feature>
<keyword evidence="6 7" id="KW-0472">Membrane</keyword>
<dbReference type="PATRIC" id="fig|582515.4.peg.3945"/>
<sequence length="382" mass="41965">MKYPLGWLQLSHRKLRLAIALAGIGFADVLMFMQLGFQSALFKSSVILHERIDGDIFLVSPQSSALIALATFSRRRVYQALAVEGVASAHSIYIGFGLWKNPVDRSTRSLMVLGVNPVANVLDFPGIEENLARTTIEDVVLFDEDSRAEFGPIPELYDSGELVITEVGQRRVIVGGLFALGASFSADGNLITSDLNFLRIFPERNPSEIEIGVLQLEPSVDPDLVQQRLRQELPEDVIVFTREEFINAELSYWQEATAIGFVFTLGLIIGLIVGIVIVYQILYTDVSEHLPEYATLKAMGYRDRFLLQVVLQEALILAILGYLPALAIASGMYALARAATGLPMLMTLTRAGSVFVLTAFMCFSSGALAVRKLQAADPADIF</sequence>
<dbReference type="STRING" id="582515.KR51_00035120"/>
<evidence type="ECO:0000259" key="8">
    <source>
        <dbReference type="Pfam" id="PF02687"/>
    </source>
</evidence>
<dbReference type="InParanoid" id="U5DHG8"/>
<dbReference type="InterPro" id="IPR051125">
    <property type="entry name" value="ABC-4/HrtB_transporter"/>
</dbReference>
<keyword evidence="5 7" id="KW-1133">Transmembrane helix</keyword>
<dbReference type="NCBIfam" id="TIGR01185">
    <property type="entry name" value="devC"/>
    <property type="match status" value="1"/>
</dbReference>
<feature type="transmembrane region" description="Helical" evidence="7">
    <location>
        <begin position="15"/>
        <end position="37"/>
    </location>
</feature>
<dbReference type="GO" id="GO:0005886">
    <property type="term" value="C:plasma membrane"/>
    <property type="evidence" value="ECO:0007669"/>
    <property type="project" value="UniProtKB-SubCell"/>
</dbReference>
<evidence type="ECO:0000313" key="9">
    <source>
        <dbReference type="EMBL" id="ERN40024.1"/>
    </source>
</evidence>
<evidence type="ECO:0000256" key="6">
    <source>
        <dbReference type="ARBA" id="ARBA00023136"/>
    </source>
</evidence>
<feature type="domain" description="ABC3 transporter permease C-terminal" evidence="8">
    <location>
        <begin position="267"/>
        <end position="373"/>
    </location>
</feature>
<dbReference type="EMBL" id="ASSJ01000082">
    <property type="protein sequence ID" value="ERN40024.1"/>
    <property type="molecule type" value="Genomic_DNA"/>
</dbReference>
<evidence type="ECO:0000256" key="3">
    <source>
        <dbReference type="ARBA" id="ARBA00022475"/>
    </source>
</evidence>
<dbReference type="Proteomes" id="UP000016960">
    <property type="component" value="Unassembled WGS sequence"/>
</dbReference>
<keyword evidence="10" id="KW-1185">Reference proteome</keyword>
<dbReference type="eggNOG" id="COG0577">
    <property type="taxonomic scope" value="Bacteria"/>
</dbReference>
<dbReference type="AlphaFoldDB" id="U5DHG8"/>
<dbReference type="PANTHER" id="PTHR43738">
    <property type="entry name" value="ABC TRANSPORTER, MEMBRANE PROTEIN"/>
    <property type="match status" value="1"/>
</dbReference>
<gene>
    <name evidence="9" type="ORF">KR51_00035120</name>
</gene>
<feature type="transmembrane region" description="Helical" evidence="7">
    <location>
        <begin position="314"/>
        <end position="336"/>
    </location>
</feature>
<protein>
    <submittedName>
        <fullName evidence="9">DevC protein</fullName>
    </submittedName>
</protein>
<evidence type="ECO:0000256" key="7">
    <source>
        <dbReference type="SAM" id="Phobius"/>
    </source>
</evidence>
<reference evidence="9 10" key="1">
    <citation type="submission" date="2013-05" db="EMBL/GenBank/DDBJ databases">
        <title>Draft genome sequence of Rubidibacter lacunae KORDI 51-2.</title>
        <authorList>
            <person name="Choi D.H."/>
            <person name="Noh J.H."/>
            <person name="Kwon K.-K."/>
            <person name="Lee J.-H."/>
            <person name="Ryu J.-Y."/>
        </authorList>
    </citation>
    <scope>NUCLEOTIDE SEQUENCE [LARGE SCALE GENOMIC DNA]</scope>
    <source>
        <strain evidence="9 10">KORDI 51-2</strain>
    </source>
</reference>
<evidence type="ECO:0000313" key="10">
    <source>
        <dbReference type="Proteomes" id="UP000016960"/>
    </source>
</evidence>
<keyword evidence="2" id="KW-0813">Transport</keyword>
<evidence type="ECO:0000256" key="4">
    <source>
        <dbReference type="ARBA" id="ARBA00022692"/>
    </source>
</evidence>
<dbReference type="PIRSF" id="PIRSF031773">
    <property type="entry name" value="DevC"/>
    <property type="match status" value="1"/>
</dbReference>
<dbReference type="OrthoDB" id="180999at2"/>
<keyword evidence="3" id="KW-1003">Cell membrane</keyword>
<dbReference type="InterPro" id="IPR005891">
    <property type="entry name" value="DevC"/>
</dbReference>
<organism evidence="9 10">
    <name type="scientific">Rubidibacter lacunae KORDI 51-2</name>
    <dbReference type="NCBI Taxonomy" id="582515"/>
    <lineage>
        <taxon>Bacteria</taxon>
        <taxon>Bacillati</taxon>
        <taxon>Cyanobacteriota</taxon>
        <taxon>Cyanophyceae</taxon>
        <taxon>Oscillatoriophycideae</taxon>
        <taxon>Chroococcales</taxon>
        <taxon>Aphanothecaceae</taxon>
        <taxon>Rubidibacter</taxon>
    </lineage>
</organism>
<dbReference type="RefSeq" id="WP_022609131.1">
    <property type="nucleotide sequence ID" value="NZ_ASSJ01000082.1"/>
</dbReference>
<dbReference type="PANTHER" id="PTHR43738:SF1">
    <property type="entry name" value="HEMIN TRANSPORT SYSTEM PERMEASE PROTEIN HRTB-RELATED"/>
    <property type="match status" value="1"/>
</dbReference>
<feature type="transmembrane region" description="Helical" evidence="7">
    <location>
        <begin position="258"/>
        <end position="282"/>
    </location>
</feature>
<dbReference type="InterPro" id="IPR003838">
    <property type="entry name" value="ABC3_permease_C"/>
</dbReference>
<evidence type="ECO:0000256" key="2">
    <source>
        <dbReference type="ARBA" id="ARBA00022448"/>
    </source>
</evidence>
<evidence type="ECO:0000256" key="1">
    <source>
        <dbReference type="ARBA" id="ARBA00004651"/>
    </source>
</evidence>
<comment type="caution">
    <text evidence="9">The sequence shown here is derived from an EMBL/GenBank/DDBJ whole genome shotgun (WGS) entry which is preliminary data.</text>
</comment>
<accession>U5DHG8</accession>
<evidence type="ECO:0000256" key="5">
    <source>
        <dbReference type="ARBA" id="ARBA00022989"/>
    </source>
</evidence>
<name>U5DHG8_9CHRO</name>
<dbReference type="Pfam" id="PF02687">
    <property type="entry name" value="FtsX"/>
    <property type="match status" value="1"/>
</dbReference>